<name>A0A2K8U8Z6_9GAMM</name>
<dbReference type="EMBL" id="CP020370">
    <property type="protein sequence ID" value="AUB82034.1"/>
    <property type="molecule type" value="Genomic_DNA"/>
</dbReference>
<dbReference type="KEGG" id="tsy:THSYN_14505"/>
<dbReference type="AlphaFoldDB" id="A0A2K8U8Z6"/>
<keyword evidence="2" id="KW-1185">Reference proteome</keyword>
<gene>
    <name evidence="1" type="ORF">THSYN_14505</name>
</gene>
<accession>A0A2K8U8Z6</accession>
<sequence length="170" mass="18490">MDGTNLRTVMDEHGVVSSVTPLGDFAATLNSLNLAVDRDLWHSLGISSFPAGDRAVGDSWTKSASGGNLFTYRIAEEGLSLSGYSSVVRIHITSTIELDNRQEVFKARKSFYSRGRIGFTGDIYFDVDVGRIVRQAVSLNTHVLTVVVDLDGTPQISHDEGVTNVELTIQ</sequence>
<reference evidence="1 2" key="1">
    <citation type="submission" date="2017-03" db="EMBL/GenBank/DDBJ databases">
        <title>Complete genome sequence of Candidatus 'Thiodictyon syntrophicum' sp. nov. strain Cad16T, a photolithoautotroph purple sulfur bacterium isolated from an alpine meromictic lake.</title>
        <authorList>
            <person name="Luedin S.M."/>
            <person name="Pothier J.F."/>
            <person name="Danza F."/>
            <person name="Storelli N."/>
            <person name="Wittwer M."/>
            <person name="Tonolla M."/>
        </authorList>
    </citation>
    <scope>NUCLEOTIDE SEQUENCE [LARGE SCALE GENOMIC DNA]</scope>
    <source>
        <strain evidence="1 2">Cad16T</strain>
    </source>
</reference>
<protein>
    <submittedName>
        <fullName evidence="1">Uncharacterized protein</fullName>
    </submittedName>
</protein>
<dbReference type="Proteomes" id="UP000232638">
    <property type="component" value="Chromosome"/>
</dbReference>
<evidence type="ECO:0000313" key="2">
    <source>
        <dbReference type="Proteomes" id="UP000232638"/>
    </source>
</evidence>
<proteinExistence type="predicted"/>
<evidence type="ECO:0000313" key="1">
    <source>
        <dbReference type="EMBL" id="AUB82034.1"/>
    </source>
</evidence>
<organism evidence="1 2">
    <name type="scientific">Candidatus Thiodictyon syntrophicum</name>
    <dbReference type="NCBI Taxonomy" id="1166950"/>
    <lineage>
        <taxon>Bacteria</taxon>
        <taxon>Pseudomonadati</taxon>
        <taxon>Pseudomonadota</taxon>
        <taxon>Gammaproteobacteria</taxon>
        <taxon>Chromatiales</taxon>
        <taxon>Chromatiaceae</taxon>
        <taxon>Thiodictyon</taxon>
    </lineage>
</organism>